<sequence length="130" mass="14764">VFKKTRNEYQYEYLRDRSLNLLDFESVRSNISDNATFYNSKSKADSMQPAYKETIVQTLIKETSEGRFILSNVSNFGLGNLRDISDHVRRASLGGILSGQELIEIASTMDTFTDLRSSLLEHSEEAMLLA</sequence>
<feature type="non-terminal residue" evidence="1">
    <location>
        <position position="1"/>
    </location>
</feature>
<protein>
    <submittedName>
        <fullName evidence="1">Uncharacterized protein</fullName>
    </submittedName>
</protein>
<reference evidence="1" key="1">
    <citation type="submission" date="2018-05" db="EMBL/GenBank/DDBJ databases">
        <authorList>
            <person name="Lanie J.A."/>
            <person name="Ng W.-L."/>
            <person name="Kazmierczak K.M."/>
            <person name="Andrzejewski T.M."/>
            <person name="Davidsen T.M."/>
            <person name="Wayne K.J."/>
            <person name="Tettelin H."/>
            <person name="Glass J.I."/>
            <person name="Rusch D."/>
            <person name="Podicherti R."/>
            <person name="Tsui H.-C.T."/>
            <person name="Winkler M.E."/>
        </authorList>
    </citation>
    <scope>NUCLEOTIDE SEQUENCE</scope>
</reference>
<organism evidence="1">
    <name type="scientific">marine metagenome</name>
    <dbReference type="NCBI Taxonomy" id="408172"/>
    <lineage>
        <taxon>unclassified sequences</taxon>
        <taxon>metagenomes</taxon>
        <taxon>ecological metagenomes</taxon>
    </lineage>
</organism>
<dbReference type="AlphaFoldDB" id="A0A382IIV3"/>
<proteinExistence type="predicted"/>
<name>A0A382IIV3_9ZZZZ</name>
<dbReference type="EMBL" id="UINC01067491">
    <property type="protein sequence ID" value="SVB99192.1"/>
    <property type="molecule type" value="Genomic_DNA"/>
</dbReference>
<accession>A0A382IIV3</accession>
<evidence type="ECO:0000313" key="1">
    <source>
        <dbReference type="EMBL" id="SVB99192.1"/>
    </source>
</evidence>
<feature type="non-terminal residue" evidence="1">
    <location>
        <position position="130"/>
    </location>
</feature>
<gene>
    <name evidence="1" type="ORF">METZ01_LOCUS252046</name>
</gene>